<dbReference type="PIRSF" id="PIRSF028291">
    <property type="entry name" value="UCP028291"/>
    <property type="match status" value="1"/>
</dbReference>
<evidence type="ECO:0000313" key="2">
    <source>
        <dbReference type="Proteomes" id="UP001431784"/>
    </source>
</evidence>
<dbReference type="RefSeq" id="WP_274353737.1">
    <property type="nucleotide sequence ID" value="NZ_JAQZSM010000024.1"/>
</dbReference>
<gene>
    <name evidence="1" type="ORF">PUT78_18440</name>
</gene>
<dbReference type="InterPro" id="IPR014543">
    <property type="entry name" value="UCP028291"/>
</dbReference>
<accession>A0ABT5TFB9</accession>
<protein>
    <submittedName>
        <fullName evidence="1">DUF2218 domain-containing protein</fullName>
    </submittedName>
</protein>
<dbReference type="EMBL" id="JAQZSM010000024">
    <property type="protein sequence ID" value="MDD7973066.1"/>
    <property type="molecule type" value="Genomic_DNA"/>
</dbReference>
<evidence type="ECO:0000313" key="1">
    <source>
        <dbReference type="EMBL" id="MDD7973066.1"/>
    </source>
</evidence>
<proteinExistence type="predicted"/>
<reference evidence="1" key="1">
    <citation type="submission" date="2023-02" db="EMBL/GenBank/DDBJ databases">
        <title>Description of Roseinatronobacter alkalisoli sp. nov., an alkaliphilic bacerium isolated from soda soil.</title>
        <authorList>
            <person name="Wei W."/>
        </authorList>
    </citation>
    <scope>NUCLEOTIDE SEQUENCE</scope>
    <source>
        <strain evidence="1">HJB301</strain>
    </source>
</reference>
<name>A0ABT5TFB9_9RHOB</name>
<dbReference type="Pfam" id="PF09981">
    <property type="entry name" value="DUF2218"/>
    <property type="match status" value="1"/>
</dbReference>
<organism evidence="1 2">
    <name type="scientific">Roseinatronobacter alkalisoli</name>
    <dbReference type="NCBI Taxonomy" id="3028235"/>
    <lineage>
        <taxon>Bacteria</taxon>
        <taxon>Pseudomonadati</taxon>
        <taxon>Pseudomonadota</taxon>
        <taxon>Alphaproteobacteria</taxon>
        <taxon>Rhodobacterales</taxon>
        <taxon>Paracoccaceae</taxon>
        <taxon>Roseinatronobacter</taxon>
    </lineage>
</organism>
<keyword evidence="2" id="KW-1185">Reference proteome</keyword>
<comment type="caution">
    <text evidence="1">The sequence shown here is derived from an EMBL/GenBank/DDBJ whole genome shotgun (WGS) entry which is preliminary data.</text>
</comment>
<dbReference type="Gene3D" id="3.30.310.50">
    <property type="entry name" value="Alpha-D-phosphohexomutase, C-terminal domain"/>
    <property type="match status" value="1"/>
</dbReference>
<sequence>MQHAICATGRFPTAKASAYLQQLSKHFAHKIPVEFDETTSRITLPTGDCTITASAHELRVDVSADTVEQLDRAKGIVDSHLERFAFREGFKNMAWG</sequence>
<dbReference type="Proteomes" id="UP001431784">
    <property type="component" value="Unassembled WGS sequence"/>
</dbReference>